<evidence type="ECO:0000256" key="10">
    <source>
        <dbReference type="ARBA" id="ARBA00023034"/>
    </source>
</evidence>
<dbReference type="GO" id="GO:0000938">
    <property type="term" value="C:GARP complex"/>
    <property type="evidence" value="ECO:0007669"/>
    <property type="project" value="TreeGrafter"/>
</dbReference>
<feature type="domain" description="Vps52 coiled-coil" evidence="13">
    <location>
        <begin position="534"/>
        <end position="706"/>
    </location>
</feature>
<dbReference type="Pfam" id="PF04129">
    <property type="entry name" value="Vps52_CC"/>
    <property type="match status" value="1"/>
</dbReference>
<keyword evidence="8" id="KW-0653">Protein transport</keyword>
<evidence type="ECO:0000256" key="11">
    <source>
        <dbReference type="ARBA" id="ARBA00023136"/>
    </source>
</evidence>
<dbReference type="GO" id="GO:0019905">
    <property type="term" value="F:syntaxin binding"/>
    <property type="evidence" value="ECO:0007669"/>
    <property type="project" value="TreeGrafter"/>
</dbReference>
<reference evidence="15" key="1">
    <citation type="journal article" date="2011" name="Genome Res.">
        <title>Deep small RNA sequencing from the nematode Ascaris reveals conservation, functional diversification, and novel developmental profiles.</title>
        <authorList>
            <person name="Wang J."/>
            <person name="Czech B."/>
            <person name="Crunk A."/>
            <person name="Wallace A."/>
            <person name="Mitreva M."/>
            <person name="Hannon G.J."/>
            <person name="Davis R.E."/>
        </authorList>
    </citation>
    <scope>NUCLEOTIDE SEQUENCE</scope>
</reference>
<sequence>MSVLSPDNPSTSLGLPRLPPYLETIGNASLSGAPPIDWFDERSYLSRAASNENHTSSVTFFGSPAHKTIRNFCKQVLVQRIGNYRVRYWDLAILVPNILFFLFLIIKIGQVRQKLRQSRSPIFKAFFILVYTTTVVNIVRCLVSMSIGATNQVGEIVDKVLWLILKFFLLSAELCVLTFGLLFGHLDSRTSIRNVLTATMFISLIHLALQSVLEFAIKDEHYVVEDPTEFNLYAHGGMGFWMISSGVFVIVYSMACLLPYTCIRRFVTLPAKCSFYAYCLMLALLNAAQMIGAALILTDCLDGMCIVDLTTFAYFTLYTPLVYFVFLRRSLNANTSNGGGPLFSYRKQKDEATTGDLPDAATYYPRFSGLTSPSYDDLFDCDGGARTRFGMGATIDSDFYQQTDLDQMRSGDPFNYSAPLMMSQRTPDSTVTTHVDFDCSPDYHGGVNSFEERIVSMKPSHYDVGSTHSFGTGPRHLRGLGPNGTLIFTDENDVYAEVDDEIVREALESGMDLREYSSKLEEQLKSAHRLAVHDCIEQADKLADLHIELTACDDAFARLEEMLVGFQSELGTISSDMKRLQQQSVEINQQLNNRQKVRGELSQFVDDMVVPQTMIEVILDREVGEREFLEQLHELQHKLQFLKAQEFKEAKAVADVQDVIENLKYKAMAKVREWLLLKISSFKKPLTNYQIPQGALLKNRFFYEFLLANDRQVAREVRDEYVDTISKIFFSYFKTYASRLFRLQLSDAATKDDLLGAEDTVKATGFFSSKPQVRNRATVFSLGTRESLLSFDLLSPLIVPHAAQQANERFQFESLFRSVQYALVDHSSHEFLFISDFFMVSGQAAIELFSQIMMRSITCLLKSCEERILANYDAISLYLCICLCAKYSELMVERGIPAMDGYWDTLTRMLWHRFDAVMQLHNESVRGVDVKKMIPPPDTRPHYIIRRYAEFTCALLVCSQMIRKQVESKLQRHLSRQQSEVEQLLNRLSAQLPNPSDRLVCIINNYDLILNILEERVTCESKEKSSFWELQQTRVSDYVEAMLRPHFGELIAFVNECEPLIEQGHTQLLIRYSEKVTGIVRSFSANWKKSIDAINKEILQSFTNFKNGTNILQAAFTQLVQYYHRFSKVLSHEVFSDNAALKELVNIHHIMVELKKYKPVY</sequence>
<keyword evidence="9 12" id="KW-1133">Transmembrane helix</keyword>
<dbReference type="GO" id="GO:0016020">
    <property type="term" value="C:membrane"/>
    <property type="evidence" value="ECO:0007669"/>
    <property type="project" value="UniProtKB-SubCell"/>
</dbReference>
<evidence type="ECO:0000259" key="14">
    <source>
        <dbReference type="Pfam" id="PF20655"/>
    </source>
</evidence>
<dbReference type="EMBL" id="JI165039">
    <property type="protein sequence ID" value="ADY40754.1"/>
    <property type="molecule type" value="mRNA"/>
</dbReference>
<evidence type="ECO:0000313" key="15">
    <source>
        <dbReference type="EMBL" id="ADY40754.1"/>
    </source>
</evidence>
<feature type="domain" description="Vps52 C-terminal" evidence="14">
    <location>
        <begin position="723"/>
        <end position="1038"/>
    </location>
</feature>
<feature type="transmembrane region" description="Helical" evidence="12">
    <location>
        <begin position="237"/>
        <end position="263"/>
    </location>
</feature>
<dbReference type="Pfam" id="PF10160">
    <property type="entry name" value="Tmemb_40"/>
    <property type="match status" value="1"/>
</dbReference>
<dbReference type="InterPro" id="IPR048319">
    <property type="entry name" value="Vps52_CC"/>
</dbReference>
<evidence type="ECO:0000256" key="4">
    <source>
        <dbReference type="ARBA" id="ARBA00010125"/>
    </source>
</evidence>
<organism evidence="15">
    <name type="scientific">Ascaris suum</name>
    <name type="common">Pig roundworm</name>
    <name type="synonym">Ascaris lumbricoides</name>
    <dbReference type="NCBI Taxonomy" id="6253"/>
    <lineage>
        <taxon>Eukaryota</taxon>
        <taxon>Metazoa</taxon>
        <taxon>Ecdysozoa</taxon>
        <taxon>Nematoda</taxon>
        <taxon>Chromadorea</taxon>
        <taxon>Rhabditida</taxon>
        <taxon>Spirurina</taxon>
        <taxon>Ascaridomorpha</taxon>
        <taxon>Ascaridoidea</taxon>
        <taxon>Ascarididae</taxon>
        <taxon>Ascaris</taxon>
    </lineage>
</organism>
<feature type="transmembrane region" description="Helical" evidence="12">
    <location>
        <begin position="160"/>
        <end position="183"/>
    </location>
</feature>
<evidence type="ECO:0000256" key="5">
    <source>
        <dbReference type="ARBA" id="ARBA00017083"/>
    </source>
</evidence>
<feature type="transmembrane region" description="Helical" evidence="12">
    <location>
        <begin position="275"/>
        <end position="297"/>
    </location>
</feature>
<evidence type="ECO:0000256" key="3">
    <source>
        <dbReference type="ARBA" id="ARBA00008180"/>
    </source>
</evidence>
<comment type="subcellular location">
    <subcellularLocation>
        <location evidence="2">Golgi apparatus</location>
        <location evidence="2">trans-Golgi network</location>
    </subcellularLocation>
    <subcellularLocation>
        <location evidence="1">Membrane</location>
        <topology evidence="1">Multi-pass membrane protein</topology>
    </subcellularLocation>
</comment>
<keyword evidence="11 12" id="KW-0472">Membrane</keyword>
<evidence type="ECO:0000256" key="1">
    <source>
        <dbReference type="ARBA" id="ARBA00004141"/>
    </source>
</evidence>
<dbReference type="InterPro" id="IPR048361">
    <property type="entry name" value="Vps52_C"/>
</dbReference>
<evidence type="ECO:0000256" key="2">
    <source>
        <dbReference type="ARBA" id="ARBA00004601"/>
    </source>
</evidence>
<comment type="similarity">
    <text evidence="3">Belongs to the VPS52 family.</text>
</comment>
<dbReference type="AlphaFoldDB" id="F1KSA0"/>
<accession>F1KSA0</accession>
<protein>
    <recommendedName>
        <fullName evidence="5">Vacuolar protein sorting-associated protein 52 homolog</fullName>
    </recommendedName>
</protein>
<comment type="similarity">
    <text evidence="4">Belongs to the UPF0359 family.</text>
</comment>
<evidence type="ECO:0000256" key="8">
    <source>
        <dbReference type="ARBA" id="ARBA00022927"/>
    </source>
</evidence>
<keyword evidence="7 12" id="KW-0812">Transmembrane</keyword>
<feature type="transmembrane region" description="Helical" evidence="12">
    <location>
        <begin position="126"/>
        <end position="148"/>
    </location>
</feature>
<dbReference type="InterPro" id="IPR018781">
    <property type="entry name" value="TPRA1/CAND2/CAND8"/>
</dbReference>
<dbReference type="InterPro" id="IPR007258">
    <property type="entry name" value="Vps52"/>
</dbReference>
<proteinExistence type="evidence at transcript level"/>
<dbReference type="GO" id="GO:0042147">
    <property type="term" value="P:retrograde transport, endosome to Golgi"/>
    <property type="evidence" value="ECO:0007669"/>
    <property type="project" value="TreeGrafter"/>
</dbReference>
<dbReference type="GO" id="GO:0015031">
    <property type="term" value="P:protein transport"/>
    <property type="evidence" value="ECO:0007669"/>
    <property type="project" value="UniProtKB-KW"/>
</dbReference>
<dbReference type="GO" id="GO:0005829">
    <property type="term" value="C:cytosol"/>
    <property type="evidence" value="ECO:0007669"/>
    <property type="project" value="GOC"/>
</dbReference>
<evidence type="ECO:0000256" key="7">
    <source>
        <dbReference type="ARBA" id="ARBA00022692"/>
    </source>
</evidence>
<dbReference type="GO" id="GO:0006896">
    <property type="term" value="P:Golgi to vacuole transport"/>
    <property type="evidence" value="ECO:0007669"/>
    <property type="project" value="TreeGrafter"/>
</dbReference>
<feature type="transmembrane region" description="Helical" evidence="12">
    <location>
        <begin position="88"/>
        <end position="106"/>
    </location>
</feature>
<evidence type="ECO:0000256" key="9">
    <source>
        <dbReference type="ARBA" id="ARBA00022989"/>
    </source>
</evidence>
<dbReference type="GO" id="GO:0032456">
    <property type="term" value="P:endocytic recycling"/>
    <property type="evidence" value="ECO:0007669"/>
    <property type="project" value="TreeGrafter"/>
</dbReference>
<evidence type="ECO:0000256" key="12">
    <source>
        <dbReference type="SAM" id="Phobius"/>
    </source>
</evidence>
<dbReference type="Pfam" id="PF20655">
    <property type="entry name" value="Vps52_C"/>
    <property type="match status" value="1"/>
</dbReference>
<name>F1KSA0_ASCSU</name>
<keyword evidence="10" id="KW-0333">Golgi apparatus</keyword>
<feature type="transmembrane region" description="Helical" evidence="12">
    <location>
        <begin position="195"/>
        <end position="217"/>
    </location>
</feature>
<evidence type="ECO:0000259" key="13">
    <source>
        <dbReference type="Pfam" id="PF04129"/>
    </source>
</evidence>
<dbReference type="PANTHER" id="PTHR14190">
    <property type="entry name" value="SUPPRESSOR OF ACTIN MUTATIONS 2/VACUOLAR PROTEIN SORTING 52"/>
    <property type="match status" value="1"/>
</dbReference>
<evidence type="ECO:0000256" key="6">
    <source>
        <dbReference type="ARBA" id="ARBA00022448"/>
    </source>
</evidence>
<keyword evidence="6" id="KW-0813">Transport</keyword>
<dbReference type="PANTHER" id="PTHR14190:SF7">
    <property type="entry name" value="VACUOLAR PROTEIN SORTING-ASSOCIATED PROTEIN 52 HOMOLOG"/>
    <property type="match status" value="1"/>
</dbReference>
<dbReference type="GO" id="GO:0007041">
    <property type="term" value="P:lysosomal transport"/>
    <property type="evidence" value="ECO:0007669"/>
    <property type="project" value="TreeGrafter"/>
</dbReference>